<proteinExistence type="predicted"/>
<evidence type="ECO:0000313" key="2">
    <source>
        <dbReference type="Proteomes" id="UP000002216"/>
    </source>
</evidence>
<dbReference type="Proteomes" id="UP000002216">
    <property type="component" value="Chromosome"/>
</dbReference>
<organism evidence="1 2">
    <name type="scientific">Desulfomicrobium baculatum (strain DSM 4028 / VKM B-1378 / X)</name>
    <name type="common">Desulfovibrio baculatus</name>
    <dbReference type="NCBI Taxonomy" id="525897"/>
    <lineage>
        <taxon>Bacteria</taxon>
        <taxon>Pseudomonadati</taxon>
        <taxon>Thermodesulfobacteriota</taxon>
        <taxon>Desulfovibrionia</taxon>
        <taxon>Desulfovibrionales</taxon>
        <taxon>Desulfomicrobiaceae</taxon>
        <taxon>Desulfomicrobium</taxon>
    </lineage>
</organism>
<dbReference type="AlphaFoldDB" id="C7LSM9"/>
<dbReference type="HOGENOM" id="CLU_1755883_0_0_7"/>
<accession>C7LSM9</accession>
<gene>
    <name evidence="1" type="ordered locus">Dbac_1322</name>
</gene>
<protein>
    <submittedName>
        <fullName evidence="1">Uncharacterized protein</fullName>
    </submittedName>
</protein>
<dbReference type="KEGG" id="dba:Dbac_1322"/>
<name>C7LSM9_DESBD</name>
<dbReference type="EMBL" id="CP001629">
    <property type="protein sequence ID" value="ACU89420.1"/>
    <property type="molecule type" value="Genomic_DNA"/>
</dbReference>
<evidence type="ECO:0000313" key="1">
    <source>
        <dbReference type="EMBL" id="ACU89420.1"/>
    </source>
</evidence>
<keyword evidence="2" id="KW-1185">Reference proteome</keyword>
<sequence>MIYKLYYIFWRIMSWNFDKYRPSSPNTFSILNQWHQAHTTPPGLLVEIKASTNFYYPSVIESDFSVVNFWIQVNIQFNINLKQALLKLIQLGVHISVPVVIIITRDERNFTNGTFFDNRFAESYKVLNLMRNTNIWVFDCHNSCSRKT</sequence>
<reference evidence="1 2" key="1">
    <citation type="journal article" date="2009" name="Stand. Genomic Sci.">
        <title>Complete genome sequence of Desulfomicrobium baculatum type strain (X).</title>
        <authorList>
            <person name="Copeland A."/>
            <person name="Spring S."/>
            <person name="Goker M."/>
            <person name="Schneider S."/>
            <person name="Lapidus A."/>
            <person name="Del Rio T.G."/>
            <person name="Tice H."/>
            <person name="Cheng J.F."/>
            <person name="Chen F."/>
            <person name="Nolan M."/>
            <person name="Bruce D."/>
            <person name="Goodwin L."/>
            <person name="Pitluck S."/>
            <person name="Ivanova N."/>
            <person name="Mavrommatis K."/>
            <person name="Ovchinnikova G."/>
            <person name="Pati A."/>
            <person name="Chen A."/>
            <person name="Palaniappan K."/>
            <person name="Land M."/>
            <person name="Hauser L."/>
            <person name="Chang Y.J."/>
            <person name="Jeffries C.C."/>
            <person name="Meincke L."/>
            <person name="Sims D."/>
            <person name="Brettin T."/>
            <person name="Detter J.C."/>
            <person name="Han C."/>
            <person name="Chain P."/>
            <person name="Bristow J."/>
            <person name="Eisen J.A."/>
            <person name="Markowitz V."/>
            <person name="Hugenholtz P."/>
            <person name="Kyrpides N.C."/>
            <person name="Klenk H.P."/>
            <person name="Lucas S."/>
        </authorList>
    </citation>
    <scope>NUCLEOTIDE SEQUENCE [LARGE SCALE GENOMIC DNA]</scope>
    <source>
        <strain evidence="2">DSM 4028 / VKM B-1378 / X</strain>
    </source>
</reference>